<dbReference type="GO" id="GO:0000166">
    <property type="term" value="F:nucleotide binding"/>
    <property type="evidence" value="ECO:0007669"/>
    <property type="project" value="InterPro"/>
</dbReference>
<accession>A0A1R1PLU1</accession>
<evidence type="ECO:0000256" key="3">
    <source>
        <dbReference type="ARBA" id="ARBA00022989"/>
    </source>
</evidence>
<dbReference type="PANTHER" id="PTHR24092">
    <property type="entry name" value="PROBABLE PHOSPHOLIPID-TRANSPORTING ATPASE"/>
    <property type="match status" value="1"/>
</dbReference>
<dbReference type="Gene3D" id="3.40.50.1000">
    <property type="entry name" value="HAD superfamily/HAD-like"/>
    <property type="match status" value="1"/>
</dbReference>
<evidence type="ECO:0000313" key="6">
    <source>
        <dbReference type="Proteomes" id="UP000188320"/>
    </source>
</evidence>
<evidence type="ECO:0000256" key="2">
    <source>
        <dbReference type="ARBA" id="ARBA00022692"/>
    </source>
</evidence>
<protein>
    <submittedName>
        <fullName evidence="5">Putative phospholipid-transporting ATPase DNF3</fullName>
    </submittedName>
</protein>
<comment type="subcellular location">
    <subcellularLocation>
        <location evidence="1">Membrane</location>
    </subcellularLocation>
</comment>
<dbReference type="InterPro" id="IPR023214">
    <property type="entry name" value="HAD_sf"/>
</dbReference>
<dbReference type="GO" id="GO:0005802">
    <property type="term" value="C:trans-Golgi network"/>
    <property type="evidence" value="ECO:0007669"/>
    <property type="project" value="TreeGrafter"/>
</dbReference>
<comment type="caution">
    <text evidence="5">The sequence shown here is derived from an EMBL/GenBank/DDBJ whole genome shotgun (WGS) entry which is preliminary data.</text>
</comment>
<dbReference type="OrthoDB" id="377733at2759"/>
<keyword evidence="3" id="KW-1133">Transmembrane helix</keyword>
<reference evidence="6" key="1">
    <citation type="submission" date="2017-01" db="EMBL/GenBank/DDBJ databases">
        <authorList>
            <person name="Wang Y."/>
            <person name="White M."/>
            <person name="Kvist S."/>
            <person name="Moncalvo J.-M."/>
        </authorList>
    </citation>
    <scope>NUCLEOTIDE SEQUENCE [LARGE SCALE GENOMIC DNA]</scope>
    <source>
        <strain evidence="6">COL-18-3</strain>
    </source>
</reference>
<dbReference type="Gene3D" id="3.40.1110.10">
    <property type="entry name" value="Calcium-transporting ATPase, cytoplasmic domain N"/>
    <property type="match status" value="2"/>
</dbReference>
<keyword evidence="2" id="KW-0812">Transmembrane</keyword>
<keyword evidence="4" id="KW-0472">Membrane</keyword>
<dbReference type="EMBL" id="LSSK01000781">
    <property type="protein sequence ID" value="OMH81926.1"/>
    <property type="molecule type" value="Genomic_DNA"/>
</dbReference>
<dbReference type="AlphaFoldDB" id="A0A1R1PLU1"/>
<proteinExistence type="predicted"/>
<sequence length="293" mass="32947">MHSDLDMYDEKTDTPMEARTSTINENLGMVKYILSDKTGTLTENIMRFRAVMVAGLAFYHEDTATSSQKRQKKLDQVERYVLSGSSVNMNRFFFGPKDRYIYSALDLNHNNRASSGAKPKKLYKKHKKNEIDDDSVVGDSENCSVENDKVSGEFSTVSSELTRLPPTNLLRLISQGDVENIDLLIKTANIKSTKKLSVQSSLFIRSMALCHTVQPDIDSESRSVVGYQSTSPDEKALVYSAAELGYILHERIGPEVKIRIVPVERVSKWKETVIKQNEEQANLPVEETDVGSL</sequence>
<dbReference type="GO" id="GO:0140326">
    <property type="term" value="F:ATPase-coupled intramembrane lipid transporter activity"/>
    <property type="evidence" value="ECO:0007669"/>
    <property type="project" value="TreeGrafter"/>
</dbReference>
<evidence type="ECO:0000313" key="5">
    <source>
        <dbReference type="EMBL" id="OMH81926.1"/>
    </source>
</evidence>
<organism evidence="5 6">
    <name type="scientific">Zancudomyces culisetae</name>
    <name type="common">Gut fungus</name>
    <name type="synonym">Smittium culisetae</name>
    <dbReference type="NCBI Taxonomy" id="1213189"/>
    <lineage>
        <taxon>Eukaryota</taxon>
        <taxon>Fungi</taxon>
        <taxon>Fungi incertae sedis</taxon>
        <taxon>Zoopagomycota</taxon>
        <taxon>Kickxellomycotina</taxon>
        <taxon>Harpellomycetes</taxon>
        <taxon>Harpellales</taxon>
        <taxon>Legeriomycetaceae</taxon>
        <taxon>Zancudomyces</taxon>
    </lineage>
</organism>
<dbReference type="InterPro" id="IPR018303">
    <property type="entry name" value="ATPase_P-typ_P_site"/>
</dbReference>
<dbReference type="Proteomes" id="UP000188320">
    <property type="component" value="Unassembled WGS sequence"/>
</dbReference>
<evidence type="ECO:0000256" key="1">
    <source>
        <dbReference type="ARBA" id="ARBA00004370"/>
    </source>
</evidence>
<dbReference type="SUPFAM" id="SSF56784">
    <property type="entry name" value="HAD-like"/>
    <property type="match status" value="1"/>
</dbReference>
<dbReference type="PROSITE" id="PS00154">
    <property type="entry name" value="ATPASE_E1_E2"/>
    <property type="match status" value="1"/>
</dbReference>
<dbReference type="InterPro" id="IPR036412">
    <property type="entry name" value="HAD-like_sf"/>
</dbReference>
<dbReference type="InterPro" id="IPR023299">
    <property type="entry name" value="ATPase_P-typ_cyto_dom_N"/>
</dbReference>
<name>A0A1R1PLU1_ZANCU</name>
<dbReference type="GO" id="GO:0005886">
    <property type="term" value="C:plasma membrane"/>
    <property type="evidence" value="ECO:0007669"/>
    <property type="project" value="TreeGrafter"/>
</dbReference>
<evidence type="ECO:0000256" key="4">
    <source>
        <dbReference type="ARBA" id="ARBA00023136"/>
    </source>
</evidence>
<gene>
    <name evidence="5" type="ORF">AX774_g4611</name>
</gene>
<dbReference type="GO" id="GO:0045332">
    <property type="term" value="P:phospholipid translocation"/>
    <property type="evidence" value="ECO:0007669"/>
    <property type="project" value="TreeGrafter"/>
</dbReference>
<keyword evidence="6" id="KW-1185">Reference proteome</keyword>
<dbReference type="PANTHER" id="PTHR24092:SF174">
    <property type="entry name" value="PHOSPHOLIPID-TRANSPORTING ATPASE DNF3-RELATED"/>
    <property type="match status" value="1"/>
</dbReference>
<dbReference type="GO" id="GO:0006892">
    <property type="term" value="P:post-Golgi vesicle-mediated transport"/>
    <property type="evidence" value="ECO:0007669"/>
    <property type="project" value="TreeGrafter"/>
</dbReference>
<dbReference type="GO" id="GO:0032456">
    <property type="term" value="P:endocytic recycling"/>
    <property type="evidence" value="ECO:0007669"/>
    <property type="project" value="TreeGrafter"/>
</dbReference>